<dbReference type="Gene3D" id="3.40.220.10">
    <property type="entry name" value="Leucine Aminopeptidase, subunit E, domain 1"/>
    <property type="match status" value="1"/>
</dbReference>
<dbReference type="InterPro" id="IPR001251">
    <property type="entry name" value="CRAL-TRIO_dom"/>
</dbReference>
<feature type="compositionally biased region" description="Basic residues" evidence="13">
    <location>
        <begin position="295"/>
        <end position="309"/>
    </location>
</feature>
<dbReference type="InterPro" id="IPR013087">
    <property type="entry name" value="Znf_C2H2_type"/>
</dbReference>
<sequence length="1990" mass="218092">KPSRLRIYRKFKNNNACAPTPSLSIATASVTYVAFICARRGLTRSHESRCAGLYCTYRLAGNTSLTNGTSNGLGVGGSDPAEGDTGNDGGNGNPASDFMRRSHPLPEHAALHPAYRLNYMDHLYHQLQASTHSPSASLHGLGGLGSEYLLHAAGPGSTIASSEFPFSIDGSRLGSPRASAIRASRKRALSSSPYSDRFDIDSMIRFSPNSLASIVNGSRSSSASGSYGHLSAAMSPALGMHPGMAPHLQQLQAHLLRSAAAAALMPHGHALHQPPPGQPPPPASSQNPPGPQHPSHGHGTPHSHVHGHHATQQQQQQQQQQATSVTAHTQLYPLSPHHGHAPPSLLPTKTEQGLESCRRNSDVSCRSVTAEADTSTRRGSTKIKREPATTTTTTATSTIPSSHSQGLSPSDDMRDEPGDFIETNCHWKDCGLEFPTQDDLVKHINNDHIHANKKSFICGWEQCSRDEKPFKAQYMLVVHMRRHTGEKPHKCTFEGCFKAYSRLENLKTHLRSHTGEKPYTCEYPGCSKAFSNASDRAKHQNRTHSNEKPYVCKAPGCTKRYTDPSSLRKHVKTVHGAEFYANKKHKGGNGSSSSDGHGGHGGGGGSNGAQPGDLGANDEPGNGGHSSPSRSEDLHAKTPSLSSPSVKSESEANSPQGMMNQQGSPLHVANCMDDGSAANMAATLAGDGVGGDEPWTEEPDDLDIADLPLALRAMVGGFEAQSQPQVPIASRGRLKNRLSGKPGAAVATIGSRIARGSPFIGPQGNIGELNRRINDLKMETGPAAPVGHAKQTSLADLQIRLQPLSDPRRDSNGTVSTYYGSMKSADFGSSRRSSQTSAVSAIRNGSLGPGSFYDPISPGNSRRSSQLSSVSARVNASGNALQIPYSTSNLVVQTQNMSLQGAQATMGNDWTVMGQWPPGAAGDRRMSEPARTIHSQRVSPAMPPRPRSAQLPELHPNQEVILDEVGEGEMVENKLVIPDEMMQYLNQVQAADIVPPSGYRNSPMPNCRSPVCMSAQHCQQQQRQQAAACNYNSNNQAASCNFGQINQTAGSAAPQASNCPDYAAVDSPHSIYSNPRSNQSANYAPTSHGPVQACPLQSNSGQAVLPDAPLSNQSNPSEQPMTSPAAGALAPPQVLPNMQQTSAQMTRNCSKITSEQNTTFYPTGYSCSAQMNNNCTNIQVQQQQQRLQQQQPQMANRATVTAAAPCVPANFNNMSNQPCNAYHSARPPSNGCSTVAPHCQQQAVHVYPHQASSRQMGQNQSDVAMSTDRCSLASHDNNSMLNIRKTAQSSLKANVMNPMMSPNTMEHCPRQMASPHSIVPNSKPVNSVGMMDLQMQNPCSPGSASNCSHSNPIGPHHPMVNPNMLPKDQTSKNCSYNNAHTQYCCHSQAQHQNMAQQQQSQQTQQHHHHHHHQQQQQQLQQQQQQQLQQQQQQQLPQPQLQQQQILQQHQLVNNSHFVGCGSECPWTFNGGQCHMASNPHHGHNGGDVPEIQCRDISQSQGSPMKPPQVVKGSYYNTFICAAFRTRRYTHSADERESRLKPSAKAFVLVQIVFEASIISTGDITVLQVDAIINLTNESMDNANNPLCQRIFPQVGPGFEKKNYNEVEEYNVGEVKITQSHNLPARLIIHAEGPLYNATFHSAAERGLHCCYRNILQKAQELGLRSLALPVINLVSRNYPSETEVHIVLRTLRQFLDTHGGDISCIVFVLSPTELELYERLFTYYFPRNLSEETNACWHLPNNIEGINTEQQNVDRQIRIIDNPHHTLQETSINMGDYTFMQMQGDLDRQRLLGEKPVSEPLTEIMRKEIQQKERYERLLRRAKTEDLSEVSGIGCLYQSGVDRQGRPIVVFLGKWFPATKLNLDKALLYLILLLDPIVQGDYVIAYFHTLTVNNNYPSFHWIKEIYNVLPYKYKKNLKQFYIVHPTFWTKMMTWWFLTFTAPALKEKVHNLPGIEYLYEVIAPDQLEVPAYVTEYDMTINGLRYYNQSST</sequence>
<evidence type="ECO:0000256" key="10">
    <source>
        <dbReference type="ARBA" id="ARBA00023163"/>
    </source>
</evidence>
<dbReference type="GO" id="GO:0007367">
    <property type="term" value="P:segment polarity determination"/>
    <property type="evidence" value="ECO:0007669"/>
    <property type="project" value="UniProtKB-KW"/>
</dbReference>
<evidence type="ECO:0000256" key="5">
    <source>
        <dbReference type="ARBA" id="ARBA00022737"/>
    </source>
</evidence>
<dbReference type="Pfam" id="PF23561">
    <property type="entry name" value="zf-C2H2_15"/>
    <property type="match status" value="1"/>
</dbReference>
<dbReference type="PROSITE" id="PS00028">
    <property type="entry name" value="ZINC_FINGER_C2H2_1"/>
    <property type="match status" value="4"/>
</dbReference>
<evidence type="ECO:0008006" key="19">
    <source>
        <dbReference type="Google" id="ProtNLM"/>
    </source>
</evidence>
<feature type="compositionally biased region" description="Polar residues" evidence="13">
    <location>
        <begin position="1110"/>
        <end position="1122"/>
    </location>
</feature>
<feature type="compositionally biased region" description="Pro residues" evidence="13">
    <location>
        <begin position="273"/>
        <end position="292"/>
    </location>
</feature>
<keyword evidence="3" id="KW-0709">Segmentation polarity protein</keyword>
<dbReference type="SMART" id="SM00355">
    <property type="entry name" value="ZnF_C2H2"/>
    <property type="match status" value="5"/>
</dbReference>
<dbReference type="SUPFAM" id="SSF52087">
    <property type="entry name" value="CRAL/TRIO domain"/>
    <property type="match status" value="1"/>
</dbReference>
<dbReference type="InterPro" id="IPR056436">
    <property type="entry name" value="Znf-C2H2_ZIC1-5/GLI1-3-like"/>
</dbReference>
<evidence type="ECO:0000256" key="7">
    <source>
        <dbReference type="ARBA" id="ARBA00022833"/>
    </source>
</evidence>
<feature type="compositionally biased region" description="Low complexity" evidence="13">
    <location>
        <begin position="1395"/>
        <end position="1404"/>
    </location>
</feature>
<dbReference type="PROSITE" id="PS50191">
    <property type="entry name" value="CRAL_TRIO"/>
    <property type="match status" value="1"/>
</dbReference>
<feature type="compositionally biased region" description="Polar residues" evidence="13">
    <location>
        <begin position="655"/>
        <end position="664"/>
    </location>
</feature>
<dbReference type="Pfam" id="PF01661">
    <property type="entry name" value="Macro"/>
    <property type="match status" value="1"/>
</dbReference>
<evidence type="ECO:0000256" key="4">
    <source>
        <dbReference type="ARBA" id="ARBA00022723"/>
    </source>
</evidence>
<feature type="region of interest" description="Disordered" evidence="13">
    <location>
        <begin position="69"/>
        <end position="100"/>
    </location>
</feature>
<feature type="domain" description="C2H2-type" evidence="14">
    <location>
        <begin position="423"/>
        <end position="455"/>
    </location>
</feature>
<keyword evidence="3" id="KW-0217">Developmental protein</keyword>
<evidence type="ECO:0000256" key="6">
    <source>
        <dbReference type="ARBA" id="ARBA00022771"/>
    </source>
</evidence>
<evidence type="ECO:0000256" key="8">
    <source>
        <dbReference type="ARBA" id="ARBA00023015"/>
    </source>
</evidence>
<evidence type="ECO:0000256" key="13">
    <source>
        <dbReference type="SAM" id="MobiDB-lite"/>
    </source>
</evidence>
<dbReference type="SMART" id="SM00516">
    <property type="entry name" value="SEC14"/>
    <property type="match status" value="1"/>
</dbReference>
<keyword evidence="5" id="KW-0677">Repeat</keyword>
<feature type="compositionally biased region" description="Low complexity" evidence="13">
    <location>
        <begin position="312"/>
        <end position="321"/>
    </location>
</feature>
<dbReference type="PROSITE" id="PS50157">
    <property type="entry name" value="ZINC_FINGER_C2H2_2"/>
    <property type="match status" value="5"/>
</dbReference>
<feature type="domain" description="C2H2-type" evidence="14">
    <location>
        <begin position="489"/>
        <end position="518"/>
    </location>
</feature>
<gene>
    <name evidence="17" type="ORF">TBRA_LOCUS3332</name>
</gene>
<feature type="region of interest" description="Disordered" evidence="13">
    <location>
        <begin position="1395"/>
        <end position="1421"/>
    </location>
</feature>
<dbReference type="PROSITE" id="PS51154">
    <property type="entry name" value="MACRO"/>
    <property type="match status" value="1"/>
</dbReference>
<feature type="compositionally biased region" description="Polar residues" evidence="13">
    <location>
        <begin position="1338"/>
        <end position="1351"/>
    </location>
</feature>
<feature type="domain" description="C2H2-type" evidence="14">
    <location>
        <begin position="550"/>
        <end position="580"/>
    </location>
</feature>
<feature type="compositionally biased region" description="Low complexity" evidence="13">
    <location>
        <begin position="388"/>
        <end position="398"/>
    </location>
</feature>
<dbReference type="SUPFAM" id="SSF52949">
    <property type="entry name" value="Macro domain-like"/>
    <property type="match status" value="1"/>
</dbReference>
<feature type="compositionally biased region" description="Low complexity" evidence="13">
    <location>
        <begin position="830"/>
        <end position="841"/>
    </location>
</feature>
<feature type="domain" description="CRAL-TRIO" evidence="15">
    <location>
        <begin position="1823"/>
        <end position="1980"/>
    </location>
</feature>
<keyword evidence="11" id="KW-0539">Nucleus</keyword>
<feature type="non-terminal residue" evidence="17">
    <location>
        <position position="1"/>
    </location>
</feature>
<dbReference type="GO" id="GO:0008270">
    <property type="term" value="F:zinc ion binding"/>
    <property type="evidence" value="ECO:0007669"/>
    <property type="project" value="UniProtKB-KW"/>
</dbReference>
<keyword evidence="8" id="KW-0805">Transcription regulation</keyword>
<feature type="domain" description="C2H2-type" evidence="14">
    <location>
        <begin position="519"/>
        <end position="549"/>
    </location>
</feature>
<reference evidence="17 18" key="1">
    <citation type="submission" date="2020-02" db="EMBL/GenBank/DDBJ databases">
        <authorList>
            <person name="Ferguson B K."/>
        </authorList>
    </citation>
    <scope>NUCLEOTIDE SEQUENCE [LARGE SCALE GENOMIC DNA]</scope>
</reference>
<dbReference type="InterPro" id="IPR043472">
    <property type="entry name" value="Macro_dom-like"/>
</dbReference>
<dbReference type="InterPro" id="IPR036236">
    <property type="entry name" value="Znf_C2H2_sf"/>
</dbReference>
<feature type="region of interest" description="Disordered" evidence="13">
    <location>
        <begin position="268"/>
        <end position="417"/>
    </location>
</feature>
<keyword evidence="6 12" id="KW-0863">Zinc-finger</keyword>
<evidence type="ECO:0000313" key="17">
    <source>
        <dbReference type="EMBL" id="CAB0031362.1"/>
    </source>
</evidence>
<dbReference type="OrthoDB" id="3214149at2759"/>
<comment type="similarity">
    <text evidence="2">Belongs to the GLI C2H2-type zinc-finger protein family.</text>
</comment>
<evidence type="ECO:0000259" key="15">
    <source>
        <dbReference type="PROSITE" id="PS50191"/>
    </source>
</evidence>
<feature type="region of interest" description="Disordered" evidence="13">
    <location>
        <begin position="1070"/>
        <end position="1132"/>
    </location>
</feature>
<dbReference type="GO" id="GO:0005634">
    <property type="term" value="C:nucleus"/>
    <property type="evidence" value="ECO:0007669"/>
    <property type="project" value="UniProtKB-SubCell"/>
</dbReference>
<proteinExistence type="inferred from homology"/>
<dbReference type="InterPro" id="IPR002589">
    <property type="entry name" value="Macro_dom"/>
</dbReference>
<dbReference type="FunFam" id="3.30.160.60:FF:000036">
    <property type="entry name" value="GLI family zinc finger 3"/>
    <property type="match status" value="1"/>
</dbReference>
<evidence type="ECO:0000256" key="11">
    <source>
        <dbReference type="ARBA" id="ARBA00023242"/>
    </source>
</evidence>
<dbReference type="FunFam" id="3.30.160.60:FF:000019">
    <property type="entry name" value="GLI family zinc finger 3"/>
    <property type="match status" value="1"/>
</dbReference>
<dbReference type="PANTHER" id="PTHR45718:SF4">
    <property type="entry name" value="TRANSCRIPTIONAL ACTIVATOR CUBITUS INTERRUPTUS"/>
    <property type="match status" value="1"/>
</dbReference>
<dbReference type="PANTHER" id="PTHR45718">
    <property type="entry name" value="TRANSCRIPTIONAL ACTIVATOR CUBITUS INTERRUPTUS"/>
    <property type="match status" value="1"/>
</dbReference>
<dbReference type="GO" id="GO:0140297">
    <property type="term" value="F:DNA-binding transcription factor binding"/>
    <property type="evidence" value="ECO:0007669"/>
    <property type="project" value="UniProtKB-ARBA"/>
</dbReference>
<feature type="region of interest" description="Disordered" evidence="13">
    <location>
        <begin position="578"/>
        <end position="672"/>
    </location>
</feature>
<evidence type="ECO:0000259" key="14">
    <source>
        <dbReference type="PROSITE" id="PS50157"/>
    </source>
</evidence>
<evidence type="ECO:0000256" key="2">
    <source>
        <dbReference type="ARBA" id="ARBA00010831"/>
    </source>
</evidence>
<dbReference type="Proteomes" id="UP000479190">
    <property type="component" value="Unassembled WGS sequence"/>
</dbReference>
<evidence type="ECO:0000259" key="16">
    <source>
        <dbReference type="PROSITE" id="PS51154"/>
    </source>
</evidence>
<dbReference type="GO" id="GO:0000981">
    <property type="term" value="F:DNA-binding transcription factor activity, RNA polymerase II-specific"/>
    <property type="evidence" value="ECO:0007669"/>
    <property type="project" value="TreeGrafter"/>
</dbReference>
<evidence type="ECO:0000256" key="9">
    <source>
        <dbReference type="ARBA" id="ARBA00023125"/>
    </source>
</evidence>
<feature type="compositionally biased region" description="Polar residues" evidence="13">
    <location>
        <begin position="1070"/>
        <end position="1085"/>
    </location>
</feature>
<dbReference type="Pfam" id="PF00096">
    <property type="entry name" value="zf-C2H2"/>
    <property type="match status" value="1"/>
</dbReference>
<dbReference type="CDD" id="cd00170">
    <property type="entry name" value="SEC14"/>
    <property type="match status" value="1"/>
</dbReference>
<feature type="compositionally biased region" description="Polar residues" evidence="13">
    <location>
        <begin position="399"/>
        <end position="408"/>
    </location>
</feature>
<dbReference type="SUPFAM" id="SSF57667">
    <property type="entry name" value="beta-beta-alpha zinc fingers"/>
    <property type="match status" value="3"/>
</dbReference>
<dbReference type="GO" id="GO:0000978">
    <property type="term" value="F:RNA polymerase II cis-regulatory region sequence-specific DNA binding"/>
    <property type="evidence" value="ECO:0007669"/>
    <property type="project" value="TreeGrafter"/>
</dbReference>
<dbReference type="GO" id="GO:0000122">
    <property type="term" value="P:negative regulation of transcription by RNA polymerase II"/>
    <property type="evidence" value="ECO:0007669"/>
    <property type="project" value="UniProtKB-ARBA"/>
</dbReference>
<comment type="subcellular location">
    <subcellularLocation>
        <location evidence="1">Nucleus</location>
    </subcellularLocation>
</comment>
<evidence type="ECO:0000256" key="1">
    <source>
        <dbReference type="ARBA" id="ARBA00004123"/>
    </source>
</evidence>
<dbReference type="InterPro" id="IPR043359">
    <property type="entry name" value="GLI-like"/>
</dbReference>
<dbReference type="EMBL" id="CADCXV010000642">
    <property type="protein sequence ID" value="CAB0031362.1"/>
    <property type="molecule type" value="Genomic_DNA"/>
</dbReference>
<organism evidence="17 18">
    <name type="scientific">Trichogramma brassicae</name>
    <dbReference type="NCBI Taxonomy" id="86971"/>
    <lineage>
        <taxon>Eukaryota</taxon>
        <taxon>Metazoa</taxon>
        <taxon>Ecdysozoa</taxon>
        <taxon>Arthropoda</taxon>
        <taxon>Hexapoda</taxon>
        <taxon>Insecta</taxon>
        <taxon>Pterygota</taxon>
        <taxon>Neoptera</taxon>
        <taxon>Endopterygota</taxon>
        <taxon>Hymenoptera</taxon>
        <taxon>Apocrita</taxon>
        <taxon>Proctotrupomorpha</taxon>
        <taxon>Chalcidoidea</taxon>
        <taxon>Trichogrammatidae</taxon>
        <taxon>Trichogramma</taxon>
    </lineage>
</organism>
<dbReference type="InterPro" id="IPR036865">
    <property type="entry name" value="CRAL-TRIO_dom_sf"/>
</dbReference>
<evidence type="ECO:0000256" key="12">
    <source>
        <dbReference type="PROSITE-ProRule" id="PRU00042"/>
    </source>
</evidence>
<dbReference type="FunFam" id="3.30.160.60:FF:000068">
    <property type="entry name" value="GLI family zinc finger 3"/>
    <property type="match status" value="1"/>
</dbReference>
<protein>
    <recommendedName>
        <fullName evidence="19">Transcriptional activator cubitus interruptus</fullName>
    </recommendedName>
</protein>
<feature type="domain" description="C2H2-type" evidence="14">
    <location>
        <begin position="461"/>
        <end position="488"/>
    </location>
</feature>
<evidence type="ECO:0000313" key="18">
    <source>
        <dbReference type="Proteomes" id="UP000479190"/>
    </source>
</evidence>
<feature type="domain" description="Macro" evidence="16">
    <location>
        <begin position="1543"/>
        <end position="1725"/>
    </location>
</feature>
<feature type="region of interest" description="Disordered" evidence="13">
    <location>
        <begin position="804"/>
        <end position="870"/>
    </location>
</feature>
<accession>A0A6H5I4A7</accession>
<feature type="region of interest" description="Disordered" evidence="13">
    <location>
        <begin position="1338"/>
        <end position="1372"/>
    </location>
</feature>
<dbReference type="Gene3D" id="3.40.525.10">
    <property type="entry name" value="CRAL-TRIO lipid binding domain"/>
    <property type="match status" value="1"/>
</dbReference>
<dbReference type="Gene3D" id="3.30.160.60">
    <property type="entry name" value="Classic Zinc Finger"/>
    <property type="match status" value="5"/>
</dbReference>
<name>A0A6H5I4A7_9HYME</name>
<feature type="compositionally biased region" description="Low complexity" evidence="13">
    <location>
        <begin position="640"/>
        <end position="654"/>
    </location>
</feature>
<keyword evidence="4" id="KW-0479">Metal-binding</keyword>
<keyword evidence="9" id="KW-0238">DNA-binding</keyword>
<dbReference type="SMART" id="SM00506">
    <property type="entry name" value="A1pp"/>
    <property type="match status" value="1"/>
</dbReference>
<keyword evidence="10" id="KW-0804">Transcription</keyword>
<keyword evidence="7" id="KW-0862">Zinc</keyword>
<keyword evidence="18" id="KW-1185">Reference proteome</keyword>
<dbReference type="FunFam" id="3.30.160.60:FF:000031">
    <property type="entry name" value="GLI family zinc finger 3"/>
    <property type="match status" value="1"/>
</dbReference>
<evidence type="ECO:0000256" key="3">
    <source>
        <dbReference type="ARBA" id="ARBA00022716"/>
    </source>
</evidence>
<dbReference type="FunFam" id="3.30.160.60:FF:000048">
    <property type="entry name" value="GLI family zinc finger 3"/>
    <property type="match status" value="1"/>
</dbReference>
<feature type="compositionally biased region" description="Low complexity" evidence="13">
    <location>
        <begin position="857"/>
        <end position="870"/>
    </location>
</feature>
<dbReference type="Pfam" id="PF13716">
    <property type="entry name" value="CRAL_TRIO_2"/>
    <property type="match status" value="1"/>
</dbReference>